<dbReference type="HOGENOM" id="CLU_1939213_0_0_1"/>
<feature type="region of interest" description="Disordered" evidence="1">
    <location>
        <begin position="41"/>
        <end position="68"/>
    </location>
</feature>
<feature type="compositionally biased region" description="Basic and acidic residues" evidence="1">
    <location>
        <begin position="96"/>
        <end position="112"/>
    </location>
</feature>
<keyword evidence="3" id="KW-1185">Reference proteome</keyword>
<evidence type="ECO:0000313" key="2">
    <source>
        <dbReference type="EMBL" id="CDO68856.1"/>
    </source>
</evidence>
<dbReference type="EMBL" id="CCBP010000027">
    <property type="protein sequence ID" value="CDO68856.1"/>
    <property type="molecule type" value="Genomic_DNA"/>
</dbReference>
<sequence>MVSADSELVIARREKGVGIGQTPPSGQQNAFAQAWFSSLGESTTAEAKSPDFSAEERQELEKIAGPLQKHQDMLREYATFWPTGPRKNAWTSGGKVPDRMREDYDPNEEAKKPKPMKAQQKSQAGGSSQV</sequence>
<dbReference type="AlphaFoldDB" id="A0A060S3Y1"/>
<feature type="region of interest" description="Disordered" evidence="1">
    <location>
        <begin position="82"/>
        <end position="130"/>
    </location>
</feature>
<dbReference type="Proteomes" id="UP000029665">
    <property type="component" value="Unassembled WGS sequence"/>
</dbReference>
<protein>
    <submittedName>
        <fullName evidence="2">Uncharacterized protein</fullName>
    </submittedName>
</protein>
<proteinExistence type="predicted"/>
<name>A0A060S3Y1_PYCCI</name>
<reference evidence="2" key="1">
    <citation type="submission" date="2014-01" db="EMBL/GenBank/DDBJ databases">
        <title>The genome of the white-rot fungus Pycnoporus cinnabarinus: a basidiomycete model with a versatile arsenal for lignocellulosic biomass breakdown.</title>
        <authorList>
            <person name="Levasseur A."/>
            <person name="Lomascolo A."/>
            <person name="Ruiz-Duenas F.J."/>
            <person name="Uzan E."/>
            <person name="Piumi F."/>
            <person name="Kues U."/>
            <person name="Ram A.F.J."/>
            <person name="Murat C."/>
            <person name="Haon M."/>
            <person name="Benoit I."/>
            <person name="Arfi Y."/>
            <person name="Chevret D."/>
            <person name="Drula E."/>
            <person name="Kwon M.J."/>
            <person name="Gouret P."/>
            <person name="Lesage-Meessen L."/>
            <person name="Lombard V."/>
            <person name="Mariette J."/>
            <person name="Noirot C."/>
            <person name="Park J."/>
            <person name="Patyshakuliyeva A."/>
            <person name="Wieneger R.A.B."/>
            <person name="Wosten H.A.B."/>
            <person name="Martin F."/>
            <person name="Coutinho P.M."/>
            <person name="de Vries R."/>
            <person name="Martinez A.T."/>
            <person name="Klopp C."/>
            <person name="Pontarotti P."/>
            <person name="Henrissat B."/>
            <person name="Record E."/>
        </authorList>
    </citation>
    <scope>NUCLEOTIDE SEQUENCE [LARGE SCALE GENOMIC DNA]</scope>
    <source>
        <strain evidence="2">BRFM137</strain>
    </source>
</reference>
<comment type="caution">
    <text evidence="2">The sequence shown here is derived from an EMBL/GenBank/DDBJ whole genome shotgun (WGS) entry which is preliminary data.</text>
</comment>
<accession>A0A060S3Y1</accession>
<feature type="compositionally biased region" description="Low complexity" evidence="1">
    <location>
        <begin position="116"/>
        <end position="130"/>
    </location>
</feature>
<evidence type="ECO:0000256" key="1">
    <source>
        <dbReference type="SAM" id="MobiDB-lite"/>
    </source>
</evidence>
<evidence type="ECO:0000313" key="3">
    <source>
        <dbReference type="Proteomes" id="UP000029665"/>
    </source>
</evidence>
<gene>
    <name evidence="2" type="ORF">BN946_scf185035.g9</name>
</gene>
<organism evidence="2 3">
    <name type="scientific">Pycnoporus cinnabarinus</name>
    <name type="common">Cinnabar-red polypore</name>
    <name type="synonym">Trametes cinnabarina</name>
    <dbReference type="NCBI Taxonomy" id="5643"/>
    <lineage>
        <taxon>Eukaryota</taxon>
        <taxon>Fungi</taxon>
        <taxon>Dikarya</taxon>
        <taxon>Basidiomycota</taxon>
        <taxon>Agaricomycotina</taxon>
        <taxon>Agaricomycetes</taxon>
        <taxon>Polyporales</taxon>
        <taxon>Polyporaceae</taxon>
        <taxon>Trametes</taxon>
    </lineage>
</organism>